<dbReference type="GO" id="GO:0042834">
    <property type="term" value="F:peptidoglycan binding"/>
    <property type="evidence" value="ECO:0007669"/>
    <property type="project" value="InterPro"/>
</dbReference>
<dbReference type="Gene3D" id="3.30.70.1070">
    <property type="entry name" value="Sporulation related repeat"/>
    <property type="match status" value="1"/>
</dbReference>
<dbReference type="GO" id="GO:0009279">
    <property type="term" value="C:cell outer membrane"/>
    <property type="evidence" value="ECO:0007669"/>
    <property type="project" value="TreeGrafter"/>
</dbReference>
<dbReference type="SUPFAM" id="SSF110997">
    <property type="entry name" value="Sporulation related repeat"/>
    <property type="match status" value="1"/>
</dbReference>
<accession>A0A377W7H1</accession>
<organism evidence="3 4">
    <name type="scientific">Klebsiella pneumoniae</name>
    <dbReference type="NCBI Taxonomy" id="573"/>
    <lineage>
        <taxon>Bacteria</taxon>
        <taxon>Pseudomonadati</taxon>
        <taxon>Pseudomonadota</taxon>
        <taxon>Gammaproteobacteria</taxon>
        <taxon>Enterobacterales</taxon>
        <taxon>Enterobacteriaceae</taxon>
        <taxon>Klebsiella/Raoultella group</taxon>
        <taxon>Klebsiella</taxon>
        <taxon>Klebsiella pneumoniae complex</taxon>
    </lineage>
</organism>
<evidence type="ECO:0000313" key="4">
    <source>
        <dbReference type="Proteomes" id="UP000255099"/>
    </source>
</evidence>
<dbReference type="PROSITE" id="PS51724">
    <property type="entry name" value="SPOR"/>
    <property type="match status" value="1"/>
</dbReference>
<proteinExistence type="predicted"/>
<keyword evidence="3" id="KW-0449">Lipoprotein</keyword>
<protein>
    <submittedName>
        <fullName evidence="3">Rare lipoprotein A</fullName>
    </submittedName>
</protein>
<dbReference type="InterPro" id="IPR036680">
    <property type="entry name" value="SPOR-like_sf"/>
</dbReference>
<reference evidence="3 4" key="1">
    <citation type="submission" date="2018-06" db="EMBL/GenBank/DDBJ databases">
        <authorList>
            <consortium name="Pathogen Informatics"/>
            <person name="Doyle S."/>
        </authorList>
    </citation>
    <scope>NUCLEOTIDE SEQUENCE [LARGE SCALE GENOMIC DNA]</scope>
    <source>
        <strain evidence="3 4">NCTC9637</strain>
    </source>
</reference>
<evidence type="ECO:0000313" key="3">
    <source>
        <dbReference type="EMBL" id="STT49872.1"/>
    </source>
</evidence>
<dbReference type="InterPro" id="IPR007730">
    <property type="entry name" value="SPOR-like_dom"/>
</dbReference>
<dbReference type="Proteomes" id="UP000255099">
    <property type="component" value="Unassembled WGS sequence"/>
</dbReference>
<dbReference type="NCBIfam" id="NF007953">
    <property type="entry name" value="PRK10672.1"/>
    <property type="match status" value="1"/>
</dbReference>
<evidence type="ECO:0000259" key="2">
    <source>
        <dbReference type="PROSITE" id="PS51724"/>
    </source>
</evidence>
<dbReference type="EMBL" id="UGLB01000003">
    <property type="protein sequence ID" value="STT49872.1"/>
    <property type="molecule type" value="Genomic_DNA"/>
</dbReference>
<feature type="region of interest" description="Disordered" evidence="1">
    <location>
        <begin position="35"/>
        <end position="65"/>
    </location>
</feature>
<feature type="domain" description="SPOR" evidence="2">
    <location>
        <begin position="142"/>
        <end position="222"/>
    </location>
</feature>
<dbReference type="PANTHER" id="PTHR34183:SF1">
    <property type="entry name" value="ENDOLYTIC PEPTIDOGLYCAN TRANSGLYCOSYLASE RLPA"/>
    <property type="match status" value="1"/>
</dbReference>
<dbReference type="AlphaFoldDB" id="A0A377W7H1"/>
<gene>
    <name evidence="3" type="primary">rlpA_2</name>
    <name evidence="3" type="ORF">NCTC9637_04850</name>
</gene>
<name>A0A377W7H1_KLEPN</name>
<dbReference type="PANTHER" id="PTHR34183">
    <property type="entry name" value="ENDOLYTIC PEPTIDOGLYCAN TRANSGLYCOSYLASE RLPA"/>
    <property type="match status" value="1"/>
</dbReference>
<sequence length="250" mass="25107">MRIDPIIVAPDGSLSGPGMACTTVAKQTYALPARPNLDGGDAAGMSQPAPTDVRPISNSTLTPADSVGAPVNSGGFLGAPTPLNNGVLESSEPAAAAATAPAAGATPTAPVTAPGSIQGNVAPAAATAAAAGAVAASSSATSSASGNFVVQVGAVSDQTRAQQYQQRLSQQFSVPGRVMQNGAVWRIQLGPFAEKHRPAPCSSACKAKRSCSPLLLAPTKRRGPPVHLAHVKVINKLMRNVGCWPAEHLL</sequence>
<dbReference type="Pfam" id="PF05036">
    <property type="entry name" value="SPOR"/>
    <property type="match status" value="1"/>
</dbReference>
<evidence type="ECO:0000256" key="1">
    <source>
        <dbReference type="SAM" id="MobiDB-lite"/>
    </source>
</evidence>